<dbReference type="EMBL" id="CAJVPZ010008231">
    <property type="protein sequence ID" value="CAG8595850.1"/>
    <property type="molecule type" value="Genomic_DNA"/>
</dbReference>
<reference evidence="1" key="1">
    <citation type="submission" date="2021-06" db="EMBL/GenBank/DDBJ databases">
        <authorList>
            <person name="Kallberg Y."/>
            <person name="Tangrot J."/>
            <person name="Rosling A."/>
        </authorList>
    </citation>
    <scope>NUCLEOTIDE SEQUENCE</scope>
    <source>
        <strain evidence="1">IN212</strain>
    </source>
</reference>
<feature type="non-terminal residue" evidence="1">
    <location>
        <position position="42"/>
    </location>
</feature>
<dbReference type="AlphaFoldDB" id="A0A9N9CBI6"/>
<keyword evidence="2" id="KW-1185">Reference proteome</keyword>
<sequence length="42" mass="4603">MEMFAGTHMIPHHATPIAGAKIVSAGVRNMFANNNLRIIIKE</sequence>
<protein>
    <submittedName>
        <fullName evidence="1">14881_t:CDS:1</fullName>
    </submittedName>
</protein>
<name>A0A9N9CBI6_9GLOM</name>
<comment type="caution">
    <text evidence="1">The sequence shown here is derived from an EMBL/GenBank/DDBJ whole genome shotgun (WGS) entry which is preliminary data.</text>
</comment>
<gene>
    <name evidence="1" type="ORF">RFULGI_LOCUS6416</name>
</gene>
<evidence type="ECO:0000313" key="1">
    <source>
        <dbReference type="EMBL" id="CAG8595850.1"/>
    </source>
</evidence>
<proteinExistence type="predicted"/>
<dbReference type="Proteomes" id="UP000789396">
    <property type="component" value="Unassembled WGS sequence"/>
</dbReference>
<evidence type="ECO:0000313" key="2">
    <source>
        <dbReference type="Proteomes" id="UP000789396"/>
    </source>
</evidence>
<accession>A0A9N9CBI6</accession>
<organism evidence="1 2">
    <name type="scientific">Racocetra fulgida</name>
    <dbReference type="NCBI Taxonomy" id="60492"/>
    <lineage>
        <taxon>Eukaryota</taxon>
        <taxon>Fungi</taxon>
        <taxon>Fungi incertae sedis</taxon>
        <taxon>Mucoromycota</taxon>
        <taxon>Glomeromycotina</taxon>
        <taxon>Glomeromycetes</taxon>
        <taxon>Diversisporales</taxon>
        <taxon>Gigasporaceae</taxon>
        <taxon>Racocetra</taxon>
    </lineage>
</organism>